<dbReference type="PANTHER" id="PTHR30478">
    <property type="entry name" value="DNA POLYMERASE III SUBUNIT BETA"/>
    <property type="match status" value="1"/>
</dbReference>
<keyword evidence="8" id="KW-0238">DNA-binding</keyword>
<dbReference type="Pfam" id="PF02768">
    <property type="entry name" value="DNA_pol3_beta_3"/>
    <property type="match status" value="1"/>
</dbReference>
<accession>A0A1F7J662</accession>
<dbReference type="GO" id="GO:0003677">
    <property type="term" value="F:DNA binding"/>
    <property type="evidence" value="ECO:0007669"/>
    <property type="project" value="UniProtKB-UniRule"/>
</dbReference>
<dbReference type="Proteomes" id="UP000178558">
    <property type="component" value="Unassembled WGS sequence"/>
</dbReference>
<dbReference type="Gene3D" id="3.70.10.10">
    <property type="match status" value="1"/>
</dbReference>
<dbReference type="AlphaFoldDB" id="A0A1F7J662"/>
<organism evidence="13 14">
    <name type="scientific">Candidatus Roizmanbacteria bacterium RIFCSPLOWO2_01_FULL_40_42</name>
    <dbReference type="NCBI Taxonomy" id="1802066"/>
    <lineage>
        <taxon>Bacteria</taxon>
        <taxon>Candidatus Roizmaniibacteriota</taxon>
    </lineage>
</organism>
<dbReference type="SUPFAM" id="SSF55979">
    <property type="entry name" value="DNA clamp"/>
    <property type="match status" value="3"/>
</dbReference>
<dbReference type="GO" id="GO:0005737">
    <property type="term" value="C:cytoplasm"/>
    <property type="evidence" value="ECO:0007669"/>
    <property type="project" value="UniProtKB-SubCell"/>
</dbReference>
<keyword evidence="3 9" id="KW-0963">Cytoplasm</keyword>
<feature type="domain" description="DNA polymerase III beta sliding clamp central" evidence="11">
    <location>
        <begin position="128"/>
        <end position="239"/>
    </location>
</feature>
<dbReference type="NCBIfam" id="TIGR00663">
    <property type="entry name" value="dnan"/>
    <property type="match status" value="1"/>
</dbReference>
<evidence type="ECO:0000256" key="2">
    <source>
        <dbReference type="ARBA" id="ARBA00010752"/>
    </source>
</evidence>
<dbReference type="Gene3D" id="3.10.150.10">
    <property type="entry name" value="DNA Polymerase III, subunit A, domain 2"/>
    <property type="match status" value="1"/>
</dbReference>
<comment type="caution">
    <text evidence="13">The sequence shown here is derived from an EMBL/GenBank/DDBJ whole genome shotgun (WGS) entry which is preliminary data.</text>
</comment>
<dbReference type="GO" id="GO:0006271">
    <property type="term" value="P:DNA strand elongation involved in DNA replication"/>
    <property type="evidence" value="ECO:0007669"/>
    <property type="project" value="TreeGrafter"/>
</dbReference>
<evidence type="ECO:0000259" key="10">
    <source>
        <dbReference type="Pfam" id="PF00712"/>
    </source>
</evidence>
<evidence type="ECO:0000259" key="12">
    <source>
        <dbReference type="Pfam" id="PF02768"/>
    </source>
</evidence>
<reference evidence="13 14" key="1">
    <citation type="journal article" date="2016" name="Nat. Commun.">
        <title>Thousands of microbial genomes shed light on interconnected biogeochemical processes in an aquifer system.</title>
        <authorList>
            <person name="Anantharaman K."/>
            <person name="Brown C.T."/>
            <person name="Hug L.A."/>
            <person name="Sharon I."/>
            <person name="Castelle C.J."/>
            <person name="Probst A.J."/>
            <person name="Thomas B.C."/>
            <person name="Singh A."/>
            <person name="Wilkins M.J."/>
            <person name="Karaoz U."/>
            <person name="Brodie E.L."/>
            <person name="Williams K.H."/>
            <person name="Hubbard S.S."/>
            <person name="Banfield J.F."/>
        </authorList>
    </citation>
    <scope>NUCLEOTIDE SEQUENCE [LARGE SCALE GENOMIC DNA]</scope>
</reference>
<dbReference type="Pfam" id="PF00712">
    <property type="entry name" value="DNA_pol3_beta"/>
    <property type="match status" value="1"/>
</dbReference>
<evidence type="ECO:0000256" key="3">
    <source>
        <dbReference type="ARBA" id="ARBA00022490"/>
    </source>
</evidence>
<dbReference type="CDD" id="cd00140">
    <property type="entry name" value="beta_clamp"/>
    <property type="match status" value="1"/>
</dbReference>
<evidence type="ECO:0000259" key="11">
    <source>
        <dbReference type="Pfam" id="PF02767"/>
    </source>
</evidence>
<evidence type="ECO:0000313" key="14">
    <source>
        <dbReference type="Proteomes" id="UP000178558"/>
    </source>
</evidence>
<evidence type="ECO:0000256" key="4">
    <source>
        <dbReference type="ARBA" id="ARBA00022679"/>
    </source>
</evidence>
<proteinExistence type="inferred from homology"/>
<keyword evidence="7 9" id="KW-0239">DNA-directed DNA polymerase</keyword>
<evidence type="ECO:0000313" key="13">
    <source>
        <dbReference type="EMBL" id="OGK51104.1"/>
    </source>
</evidence>
<dbReference type="GO" id="GO:0008408">
    <property type="term" value="F:3'-5' exonuclease activity"/>
    <property type="evidence" value="ECO:0007669"/>
    <property type="project" value="InterPro"/>
</dbReference>
<dbReference type="InterPro" id="IPR022635">
    <property type="entry name" value="DNA_polIII_beta_C"/>
</dbReference>
<evidence type="ECO:0000256" key="5">
    <source>
        <dbReference type="ARBA" id="ARBA00022695"/>
    </source>
</evidence>
<comment type="subunit">
    <text evidence="9">Forms a ring-shaped head-to-tail homodimer around DNA.</text>
</comment>
<dbReference type="GO" id="GO:0003887">
    <property type="term" value="F:DNA-directed DNA polymerase activity"/>
    <property type="evidence" value="ECO:0007669"/>
    <property type="project" value="UniProtKB-UniRule"/>
</dbReference>
<dbReference type="InterPro" id="IPR046938">
    <property type="entry name" value="DNA_clamp_sf"/>
</dbReference>
<keyword evidence="4 9" id="KW-0808">Transferase</keyword>
<evidence type="ECO:0000256" key="7">
    <source>
        <dbReference type="ARBA" id="ARBA00022932"/>
    </source>
</evidence>
<feature type="domain" description="DNA polymerase III beta sliding clamp C-terminal" evidence="12">
    <location>
        <begin position="243"/>
        <end position="363"/>
    </location>
</feature>
<name>A0A1F7J662_9BACT</name>
<evidence type="ECO:0000256" key="1">
    <source>
        <dbReference type="ARBA" id="ARBA00004496"/>
    </source>
</evidence>
<evidence type="ECO:0000256" key="8">
    <source>
        <dbReference type="ARBA" id="ARBA00023125"/>
    </source>
</evidence>
<sequence length="366" mass="41624">MKINIDKDLLLDNLTVASRFVSNRFSSVPSLQGILFETKDKHINLYATNLTSFFHTKIKNPTTEEKKIVFDPKKVMEFLSLLTPGIVELDIEDSQLVIRKDKTKGTFSLINAEDFPYPPIVKEKEEKIKTDVLKKHLPLVLFAASSDDTRPVLNGVNFLTQDDEIALVATDGFRLSLLKMKKEDSIPQMLVPKGFLEEVVRLSKEEKEMGLRFSEKEKVISFTFGDTTVYSRLITGDFPPFEKVIPSESKTKAVIEKDEFLRNIRIVSVFAREVSNIALLSFGKDGITMSPKTERDDQNSTLQDADVEGPPQKVAFNFKFIIDFLMHAPDKKKIIIEVLRPDAPVVFKIEGNKDFLHVIMPVRIQT</sequence>
<keyword evidence="5 9" id="KW-0548">Nucleotidyltransferase</keyword>
<protein>
    <recommendedName>
        <fullName evidence="9">Beta sliding clamp</fullName>
    </recommendedName>
</protein>
<comment type="subcellular location">
    <subcellularLocation>
        <location evidence="1 9">Cytoplasm</location>
    </subcellularLocation>
</comment>
<dbReference type="InterPro" id="IPR022634">
    <property type="entry name" value="DNA_polIII_beta_N"/>
</dbReference>
<comment type="similarity">
    <text evidence="2 9">Belongs to the beta sliding clamp family.</text>
</comment>
<keyword evidence="6 9" id="KW-0235">DNA replication</keyword>
<evidence type="ECO:0000256" key="9">
    <source>
        <dbReference type="PIRNR" id="PIRNR000804"/>
    </source>
</evidence>
<dbReference type="SMART" id="SM00480">
    <property type="entry name" value="POL3Bc"/>
    <property type="match status" value="1"/>
</dbReference>
<dbReference type="EMBL" id="MGAQ01000005">
    <property type="protein sequence ID" value="OGK51104.1"/>
    <property type="molecule type" value="Genomic_DNA"/>
</dbReference>
<dbReference type="InterPro" id="IPR001001">
    <property type="entry name" value="DNA_polIII_beta"/>
</dbReference>
<dbReference type="Pfam" id="PF02767">
    <property type="entry name" value="DNA_pol3_beta_2"/>
    <property type="match status" value="1"/>
</dbReference>
<gene>
    <name evidence="13" type="ORF">A3B50_04880</name>
</gene>
<dbReference type="GO" id="GO:0009360">
    <property type="term" value="C:DNA polymerase III complex"/>
    <property type="evidence" value="ECO:0007669"/>
    <property type="project" value="InterPro"/>
</dbReference>
<comment type="function">
    <text evidence="9">Confers DNA tethering and processivity to DNA polymerases and other proteins. Acts as a clamp, forming a ring around DNA (a reaction catalyzed by the clamp-loading complex) which diffuses in an ATP-independent manner freely and bidirectionally along dsDNA. Initially characterized for its ability to contact the catalytic subunit of DNA polymerase III (Pol III), a complex, multichain enzyme responsible for most of the replicative synthesis in bacteria; Pol III exhibits 3'-5' exonuclease proofreading activity. The beta chain is required for initiation of replication as well as for processivity of DNA replication.</text>
</comment>
<evidence type="ECO:0000256" key="6">
    <source>
        <dbReference type="ARBA" id="ARBA00022705"/>
    </source>
</evidence>
<dbReference type="InterPro" id="IPR022637">
    <property type="entry name" value="DNA_polIII_beta_cen"/>
</dbReference>
<dbReference type="PANTHER" id="PTHR30478:SF0">
    <property type="entry name" value="BETA SLIDING CLAMP"/>
    <property type="match status" value="1"/>
</dbReference>
<feature type="domain" description="DNA polymerase III beta sliding clamp N-terminal" evidence="10">
    <location>
        <begin position="1"/>
        <end position="116"/>
    </location>
</feature>
<dbReference type="PIRSF" id="PIRSF000804">
    <property type="entry name" value="DNA_pol_III_b"/>
    <property type="match status" value="1"/>
</dbReference>